<dbReference type="EMBL" id="LQQU01000003">
    <property type="protein sequence ID" value="KZE35099.1"/>
    <property type="molecule type" value="Genomic_DNA"/>
</dbReference>
<keyword evidence="2" id="KW-0378">Hydrolase</keyword>
<proteinExistence type="predicted"/>
<dbReference type="AlphaFoldDB" id="A0A165G4M8"/>
<gene>
    <name evidence="2" type="ORF">AVW16_04755</name>
</gene>
<dbReference type="InterPro" id="IPR023562">
    <property type="entry name" value="ClpP/TepA"/>
</dbReference>
<name>A0A165G4M8_9NEIS</name>
<dbReference type="OrthoDB" id="9806592at2"/>
<dbReference type="GO" id="GO:0006508">
    <property type="term" value="P:proteolysis"/>
    <property type="evidence" value="ECO:0007669"/>
    <property type="project" value="UniProtKB-KW"/>
</dbReference>
<dbReference type="GO" id="GO:0008233">
    <property type="term" value="F:peptidase activity"/>
    <property type="evidence" value="ECO:0007669"/>
    <property type="project" value="UniProtKB-KW"/>
</dbReference>
<organism evidence="2 3">
    <name type="scientific">Crenobacter luteus</name>
    <dbReference type="NCBI Taxonomy" id="1452487"/>
    <lineage>
        <taxon>Bacteria</taxon>
        <taxon>Pseudomonadati</taxon>
        <taxon>Pseudomonadota</taxon>
        <taxon>Betaproteobacteria</taxon>
        <taxon>Neisseriales</taxon>
        <taxon>Neisseriaceae</taxon>
        <taxon>Crenobacter</taxon>
    </lineage>
</organism>
<comment type="caution">
    <text evidence="2">The sequence shown here is derived from an EMBL/GenBank/DDBJ whole genome shotgun (WGS) entry which is preliminary data.</text>
</comment>
<dbReference type="Proteomes" id="UP000076625">
    <property type="component" value="Unassembled WGS sequence"/>
</dbReference>
<dbReference type="InterPro" id="IPR029045">
    <property type="entry name" value="ClpP/crotonase-like_dom_sf"/>
</dbReference>
<evidence type="ECO:0000313" key="2">
    <source>
        <dbReference type="EMBL" id="KZE35099.1"/>
    </source>
</evidence>
<sequence>MHQAQFPPPDEDGEAPPAGFSGLVRYDTPMAPRRVDYYLCGEILGPHLYTDLFFTLRSANPDDAIFLHLNTQGGDFDCGLQIVNNMLASPARVVTVLEARAYSMGALIFLAGDELVVHDNCQLMFHTYSGSFAGKGHEQQAQAQALASWFEKVLTRLCSPFLSAAEIGRVLKGSDLWMDSDEIRRRLGRISRAAQQGQPSPRKRAADEHD</sequence>
<evidence type="ECO:0000313" key="3">
    <source>
        <dbReference type="Proteomes" id="UP000076625"/>
    </source>
</evidence>
<reference evidence="3" key="1">
    <citation type="submission" date="2016-01" db="EMBL/GenBank/DDBJ databases">
        <title>Draft genome of Chromobacterium sp. F49.</title>
        <authorList>
            <person name="Hong K.W."/>
        </authorList>
    </citation>
    <scope>NUCLEOTIDE SEQUENCE [LARGE SCALE GENOMIC DNA]</scope>
    <source>
        <strain evidence="3">CN10</strain>
    </source>
</reference>
<dbReference type="RefSeq" id="WP_066609520.1">
    <property type="nucleotide sequence ID" value="NZ_LQQU01000003.1"/>
</dbReference>
<feature type="region of interest" description="Disordered" evidence="1">
    <location>
        <begin position="189"/>
        <end position="210"/>
    </location>
</feature>
<dbReference type="STRING" id="1452487.AVW16_04755"/>
<keyword evidence="2" id="KW-0645">Protease</keyword>
<accession>A0A165G4M8</accession>
<dbReference type="SUPFAM" id="SSF52096">
    <property type="entry name" value="ClpP/crotonase"/>
    <property type="match status" value="1"/>
</dbReference>
<evidence type="ECO:0000256" key="1">
    <source>
        <dbReference type="SAM" id="MobiDB-lite"/>
    </source>
</evidence>
<dbReference type="Pfam" id="PF00574">
    <property type="entry name" value="CLP_protease"/>
    <property type="match status" value="1"/>
</dbReference>
<dbReference type="Gene3D" id="3.90.226.10">
    <property type="entry name" value="2-enoyl-CoA Hydratase, Chain A, domain 1"/>
    <property type="match status" value="1"/>
</dbReference>
<keyword evidence="3" id="KW-1185">Reference proteome</keyword>
<protein>
    <submittedName>
        <fullName evidence="2">Clp protease</fullName>
    </submittedName>
</protein>
<dbReference type="CDD" id="cd07016">
    <property type="entry name" value="S14_ClpP_1"/>
    <property type="match status" value="1"/>
</dbReference>